<dbReference type="AlphaFoldDB" id="A0A0C9TC87"/>
<reference evidence="2" key="2">
    <citation type="submission" date="2015-01" db="EMBL/GenBank/DDBJ databases">
        <title>Evolutionary Origins and Diversification of the Mycorrhizal Mutualists.</title>
        <authorList>
            <consortium name="DOE Joint Genome Institute"/>
            <consortium name="Mycorrhizal Genomics Consortium"/>
            <person name="Kohler A."/>
            <person name="Kuo A."/>
            <person name="Nagy L.G."/>
            <person name="Floudas D."/>
            <person name="Copeland A."/>
            <person name="Barry K.W."/>
            <person name="Cichocki N."/>
            <person name="Veneault-Fourrey C."/>
            <person name="LaButti K."/>
            <person name="Lindquist E.A."/>
            <person name="Lipzen A."/>
            <person name="Lundell T."/>
            <person name="Morin E."/>
            <person name="Murat C."/>
            <person name="Riley R."/>
            <person name="Ohm R."/>
            <person name="Sun H."/>
            <person name="Tunlid A."/>
            <person name="Henrissat B."/>
            <person name="Grigoriev I.V."/>
            <person name="Hibbett D.S."/>
            <person name="Martin F."/>
        </authorList>
    </citation>
    <scope>NUCLEOTIDE SEQUENCE [LARGE SCALE GENOMIC DNA]</scope>
    <source>
        <strain evidence="2">ATCC 200175</strain>
    </source>
</reference>
<proteinExistence type="predicted"/>
<evidence type="ECO:0000313" key="2">
    <source>
        <dbReference type="Proteomes" id="UP000053647"/>
    </source>
</evidence>
<protein>
    <submittedName>
        <fullName evidence="1">Uncharacterized protein</fullName>
    </submittedName>
</protein>
<dbReference type="HOGENOM" id="CLU_580279_0_0_1"/>
<reference evidence="1 2" key="1">
    <citation type="submission" date="2014-06" db="EMBL/GenBank/DDBJ databases">
        <authorList>
            <consortium name="DOE Joint Genome Institute"/>
            <person name="Kuo A."/>
            <person name="Kohler A."/>
            <person name="Nagy L.G."/>
            <person name="Floudas D."/>
            <person name="Copeland A."/>
            <person name="Barry K.W."/>
            <person name="Cichocki N."/>
            <person name="Veneault-Fourrey C."/>
            <person name="LaButti K."/>
            <person name="Lindquist E.A."/>
            <person name="Lipzen A."/>
            <person name="Lundell T."/>
            <person name="Morin E."/>
            <person name="Murat C."/>
            <person name="Sun H."/>
            <person name="Tunlid A."/>
            <person name="Henrissat B."/>
            <person name="Grigoriev I.V."/>
            <person name="Hibbett D.S."/>
            <person name="Martin F."/>
            <person name="Nordberg H.P."/>
            <person name="Cantor M.N."/>
            <person name="Hua S.X."/>
        </authorList>
    </citation>
    <scope>NUCLEOTIDE SEQUENCE [LARGE SCALE GENOMIC DNA]</scope>
    <source>
        <strain evidence="1 2">ATCC 200175</strain>
    </source>
</reference>
<accession>A0A0C9TC87</accession>
<sequence length="528" mass="59058">TMASHRAQLISRLLPNALAFGYADIDPEREPLKNLDTDLPVDLPDTLHKLFIAGGGIEQSASRERTLAFLRAAWDQPRQHAPEEEWIEGLTNHLETIVNLRIDHVRKWLTVNLSRFQAGHASIEDLRRTFENAIVDLKGNVQLCKLQCAACQLLCIRSRLHDGPHHCQTDHLCVHECNLCMGLSGERKQCTMTAGHAGKHICVVTEHLCGKPCKFMGRHGCLDACVKAIDHPDEEHLCAAAVHACGKPCDLSGVKLIDGSMYSCPGSCRFASDVDHCRHECDARFCSVPCQLCKRLCSDQAHMHGLEPNAIHLCGQKHRCSAICSAPGICEIETAPRPIEATFTGKNKAFQYTKVRTVAKRLKCIRPIAPGTTKHMGSHNHSLDKKVVHFCENRCENCGYFCTLPLGHPQQEHETGHGSMSRIHWTVDGPDDVTLKIGRKFSTNDKGVPTMCNLVCQEMGRHVHVDYCRADDEAACTGSDELQHLTKRMQPNPDRPKDVLTHNLFWKRSGFRDPYSQEEQVNFAKWCA</sequence>
<dbReference type="Proteomes" id="UP000053647">
    <property type="component" value="Unassembled WGS sequence"/>
</dbReference>
<evidence type="ECO:0000313" key="1">
    <source>
        <dbReference type="EMBL" id="KIJ04886.1"/>
    </source>
</evidence>
<dbReference type="OrthoDB" id="2343366at2759"/>
<gene>
    <name evidence="1" type="ORF">PAXINDRAFT_94170</name>
</gene>
<organism evidence="1 2">
    <name type="scientific">Paxillus involutus ATCC 200175</name>
    <dbReference type="NCBI Taxonomy" id="664439"/>
    <lineage>
        <taxon>Eukaryota</taxon>
        <taxon>Fungi</taxon>
        <taxon>Dikarya</taxon>
        <taxon>Basidiomycota</taxon>
        <taxon>Agaricomycotina</taxon>
        <taxon>Agaricomycetes</taxon>
        <taxon>Agaricomycetidae</taxon>
        <taxon>Boletales</taxon>
        <taxon>Paxilineae</taxon>
        <taxon>Paxillaceae</taxon>
        <taxon>Paxillus</taxon>
    </lineage>
</organism>
<name>A0A0C9TC87_PAXIN</name>
<feature type="non-terminal residue" evidence="1">
    <location>
        <position position="1"/>
    </location>
</feature>
<dbReference type="EMBL" id="KN821430">
    <property type="protein sequence ID" value="KIJ04886.1"/>
    <property type="molecule type" value="Genomic_DNA"/>
</dbReference>
<keyword evidence="2" id="KW-1185">Reference proteome</keyword>